<organism evidence="3 4">
    <name type="scientific">Penicillium brevicompactum</name>
    <dbReference type="NCBI Taxonomy" id="5074"/>
    <lineage>
        <taxon>Eukaryota</taxon>
        <taxon>Fungi</taxon>
        <taxon>Dikarya</taxon>
        <taxon>Ascomycota</taxon>
        <taxon>Pezizomycotina</taxon>
        <taxon>Eurotiomycetes</taxon>
        <taxon>Eurotiomycetidae</taxon>
        <taxon>Eurotiales</taxon>
        <taxon>Aspergillaceae</taxon>
        <taxon>Penicillium</taxon>
    </lineage>
</organism>
<keyword evidence="1" id="KW-0547">Nucleotide-binding</keyword>
<dbReference type="GO" id="GO:0140662">
    <property type="term" value="F:ATP-dependent protein folding chaperone"/>
    <property type="evidence" value="ECO:0007669"/>
    <property type="project" value="InterPro"/>
</dbReference>
<evidence type="ECO:0000313" key="3">
    <source>
        <dbReference type="EMBL" id="KAJ5327890.1"/>
    </source>
</evidence>
<dbReference type="SUPFAM" id="SSF53067">
    <property type="entry name" value="Actin-like ATPase domain"/>
    <property type="match status" value="2"/>
</dbReference>
<protein>
    <submittedName>
        <fullName evidence="3">Actin-like ATPase domain-containing protein</fullName>
    </submittedName>
</protein>
<dbReference type="PANTHER" id="PTHR14187">
    <property type="entry name" value="ALPHA KINASE/ELONGATION FACTOR 2 KINASE"/>
    <property type="match status" value="1"/>
</dbReference>
<gene>
    <name evidence="3" type="ORF">N7452_008280</name>
</gene>
<dbReference type="PRINTS" id="PR00301">
    <property type="entry name" value="HEATSHOCK70"/>
</dbReference>
<dbReference type="EMBL" id="JAPZBQ010000005">
    <property type="protein sequence ID" value="KAJ5327890.1"/>
    <property type="molecule type" value="Genomic_DNA"/>
</dbReference>
<dbReference type="Gene3D" id="3.90.640.10">
    <property type="entry name" value="Actin, Chain A, domain 4"/>
    <property type="match status" value="1"/>
</dbReference>
<evidence type="ECO:0000256" key="2">
    <source>
        <dbReference type="ARBA" id="ARBA00022840"/>
    </source>
</evidence>
<dbReference type="Gene3D" id="3.30.420.40">
    <property type="match status" value="2"/>
</dbReference>
<dbReference type="InterPro" id="IPR043129">
    <property type="entry name" value="ATPase_NBD"/>
</dbReference>
<dbReference type="AlphaFoldDB" id="A0A9W9UB47"/>
<dbReference type="Pfam" id="PF00012">
    <property type="entry name" value="HSP70"/>
    <property type="match status" value="1"/>
</dbReference>
<dbReference type="CDD" id="cd10170">
    <property type="entry name" value="ASKHA_NBD_HSP70"/>
    <property type="match status" value="1"/>
</dbReference>
<name>A0A9W9UB47_PENBR</name>
<keyword evidence="2" id="KW-0067">ATP-binding</keyword>
<dbReference type="Proteomes" id="UP001147695">
    <property type="component" value="Unassembled WGS sequence"/>
</dbReference>
<proteinExistence type="predicted"/>
<dbReference type="InterPro" id="IPR013126">
    <property type="entry name" value="Hsp_70_fam"/>
</dbReference>
<reference evidence="3" key="1">
    <citation type="submission" date="2022-12" db="EMBL/GenBank/DDBJ databases">
        <authorList>
            <person name="Petersen C."/>
        </authorList>
    </citation>
    <scope>NUCLEOTIDE SEQUENCE</scope>
    <source>
        <strain evidence="3">IBT 35673</strain>
    </source>
</reference>
<accession>A0A9W9UB47</accession>
<dbReference type="GO" id="GO:0005524">
    <property type="term" value="F:ATP binding"/>
    <property type="evidence" value="ECO:0007669"/>
    <property type="project" value="UniProtKB-KW"/>
</dbReference>
<evidence type="ECO:0000313" key="4">
    <source>
        <dbReference type="Proteomes" id="UP001147695"/>
    </source>
</evidence>
<reference evidence="3" key="2">
    <citation type="journal article" date="2023" name="IMA Fungus">
        <title>Comparative genomic study of the Penicillium genus elucidates a diverse pangenome and 15 lateral gene transfer events.</title>
        <authorList>
            <person name="Petersen C."/>
            <person name="Sorensen T."/>
            <person name="Nielsen M.R."/>
            <person name="Sondergaard T.E."/>
            <person name="Sorensen J.L."/>
            <person name="Fitzpatrick D.A."/>
            <person name="Frisvad J.C."/>
            <person name="Nielsen K.L."/>
        </authorList>
    </citation>
    <scope>NUCLEOTIDE SEQUENCE</scope>
    <source>
        <strain evidence="3">IBT 35673</strain>
    </source>
</reference>
<sequence length="577" mass="64736">MSQQTKEVIVAVDFGTTFSGVAWAQVSNPDAQYIINQWSYDISGGIGGMTSEKVPSELAYKYEGSTPVPVWGFQIPDSMPRLQFLKLELESEQKIDPRSLHRNNMSLECKDSRRMDYPYHATPESAIIDYLQALLNHITEVMKTQVGTAFESMKLTYVITVPAIWSDRAKRTTLECADKAGMSASHIISEPEAAAIHTLKASNPHGTSVGDTIMVCDAGGGTVDLITFTVLEFEPSLRLKEEAPGNGALCGGAFLNRKFEDFLQDKLGLCDGWGYDTMDHAMQRFETVVKRQFNGDPKEMFAFPVPGIANNEILGVRRGCLQVSGEEINKLCLPVLEKVVDLVKHQMDISRKTVKSIFLVGGFGQSPLLRSYLREHLPPSIQILAPVDGWTAVVRGALSKVVSTISSLVSPIAVDSRVARKSYGNLESVKFDPRIHQDGEKYWSAFHGHYRINVMYWIIKKGDDIFESQPIVMKWCRQKLKRKGTFTDVEQEIYEIETPDGVNPPMYFNGETMKLHTVLHPQLDSILCQQIPLVRGADHQKYYDLAYEVHAVYYSAHCEYSLWFKGKNHGVVSVDYV</sequence>
<evidence type="ECO:0000256" key="1">
    <source>
        <dbReference type="ARBA" id="ARBA00022741"/>
    </source>
</evidence>
<dbReference type="PANTHER" id="PTHR14187:SF82">
    <property type="entry name" value="FAMILY CHAPERONE, PUTATIVE (AFU_ORTHOLOGUE AFUA_7G08575)-RELATED"/>
    <property type="match status" value="1"/>
</dbReference>
<comment type="caution">
    <text evidence="3">The sequence shown here is derived from an EMBL/GenBank/DDBJ whole genome shotgun (WGS) entry which is preliminary data.</text>
</comment>